<proteinExistence type="predicted"/>
<feature type="coiled-coil region" evidence="3">
    <location>
        <begin position="138"/>
        <end position="217"/>
    </location>
</feature>
<dbReference type="Pfam" id="PF25954">
    <property type="entry name" value="Beta-barrel_RND_2"/>
    <property type="match status" value="1"/>
</dbReference>
<dbReference type="GO" id="GO:1990961">
    <property type="term" value="P:xenobiotic detoxification by transmembrane export across the plasma membrane"/>
    <property type="evidence" value="ECO:0007669"/>
    <property type="project" value="InterPro"/>
</dbReference>
<protein>
    <submittedName>
        <fullName evidence="7">HlyD family secretion protein</fullName>
    </submittedName>
</protein>
<feature type="signal peptide" evidence="4">
    <location>
        <begin position="1"/>
        <end position="25"/>
    </location>
</feature>
<dbReference type="PANTHER" id="PTHR32347:SF14">
    <property type="entry name" value="EFFLUX SYSTEM COMPONENT YKNX-RELATED"/>
    <property type="match status" value="1"/>
</dbReference>
<dbReference type="SUPFAM" id="SSF111369">
    <property type="entry name" value="HlyD-like secretion proteins"/>
    <property type="match status" value="2"/>
</dbReference>
<dbReference type="InterPro" id="IPR058792">
    <property type="entry name" value="Beta-barrel_RND_2"/>
</dbReference>
<keyword evidence="4" id="KW-0732">Signal</keyword>
<dbReference type="PANTHER" id="PTHR32347">
    <property type="entry name" value="EFFLUX SYSTEM COMPONENT YKNX-RELATED"/>
    <property type="match status" value="1"/>
</dbReference>
<dbReference type="Gene3D" id="2.40.50.100">
    <property type="match status" value="2"/>
</dbReference>
<dbReference type="Gene3D" id="2.40.420.20">
    <property type="match status" value="1"/>
</dbReference>
<sequence>MRRLPLVLIVLALLGAAGWWMGAPAAQGTTSGWLPRWLPGWATGAAPDGPRPRLAEVDRGNITAVVSATGTVNPVLSVQVGSQLSGQIRELFADFNSRVTAGEPVARLDTRTIEARQAAAQADLQSATAAVLVARANADKSAADLASARAQLDSARARLDSAEAQMRDAEAELDRAQQLRNRGVNAERDLSRARFLAERLRAETAAAHASIAQQEAQLLGAEAAQRTAAAQVTAAEAAQAQRAAQLRQVEVDLANATIRAPIDGVVISRNIDIGQTVAASLQSPILFMIAASLDEMEVWATVDESDIGRIRAGQEVTFTVAAHPAFPLQGRVKEIRLSPTTLQNVVTYTVVVAAPNVGGRMLPGMTANMRIIADRRENVLRVPNAALRWRPPGSTAEGGAEVQGSSAMIEQALRELEDLTPAQRAEIAAAEAEFRERMASLPQDGDARRVQSQAARRRLIARFNGVLSGEQRARLASARGGGQGRGTAGTVWVVDEATGAPRAVPVRSGLTDGTITEILAGLEEGAQVVIGTERATARAGAGSALRGF</sequence>
<dbReference type="GO" id="GO:1990195">
    <property type="term" value="C:macrolide transmembrane transporter complex"/>
    <property type="evidence" value="ECO:0007669"/>
    <property type="project" value="InterPro"/>
</dbReference>
<keyword evidence="2 3" id="KW-0175">Coiled coil</keyword>
<dbReference type="InterPro" id="IPR030190">
    <property type="entry name" value="MacA_alpha-hairpin_sf"/>
</dbReference>
<accession>A0A317FGN8</accession>
<comment type="subcellular location">
    <subcellularLocation>
        <location evidence="1">Cell envelope</location>
    </subcellularLocation>
</comment>
<gene>
    <name evidence="7" type="ORF">DFH01_02730</name>
</gene>
<evidence type="ECO:0000256" key="1">
    <source>
        <dbReference type="ARBA" id="ARBA00004196"/>
    </source>
</evidence>
<evidence type="ECO:0000259" key="5">
    <source>
        <dbReference type="Pfam" id="PF25917"/>
    </source>
</evidence>
<dbReference type="OrthoDB" id="9791520at2"/>
<dbReference type="InterPro" id="IPR050465">
    <property type="entry name" value="UPF0194_transport"/>
</dbReference>
<name>A0A317FGN8_9PROT</name>
<dbReference type="InterPro" id="IPR058625">
    <property type="entry name" value="MdtA-like_BSH"/>
</dbReference>
<dbReference type="GO" id="GO:0030313">
    <property type="term" value="C:cell envelope"/>
    <property type="evidence" value="ECO:0007669"/>
    <property type="project" value="UniProtKB-SubCell"/>
</dbReference>
<dbReference type="Proteomes" id="UP000245765">
    <property type="component" value="Unassembled WGS sequence"/>
</dbReference>
<dbReference type="AlphaFoldDB" id="A0A317FGN8"/>
<organism evidence="7 8">
    <name type="scientific">Falsiroseomonas bella</name>
    <dbReference type="NCBI Taxonomy" id="2184016"/>
    <lineage>
        <taxon>Bacteria</taxon>
        <taxon>Pseudomonadati</taxon>
        <taxon>Pseudomonadota</taxon>
        <taxon>Alphaproteobacteria</taxon>
        <taxon>Acetobacterales</taxon>
        <taxon>Roseomonadaceae</taxon>
        <taxon>Falsiroseomonas</taxon>
    </lineage>
</organism>
<comment type="caution">
    <text evidence="7">The sequence shown here is derived from an EMBL/GenBank/DDBJ whole genome shotgun (WGS) entry which is preliminary data.</text>
</comment>
<evidence type="ECO:0000256" key="4">
    <source>
        <dbReference type="SAM" id="SignalP"/>
    </source>
</evidence>
<dbReference type="Pfam" id="PF25917">
    <property type="entry name" value="BSH_RND"/>
    <property type="match status" value="1"/>
</dbReference>
<dbReference type="GO" id="GO:0019898">
    <property type="term" value="C:extrinsic component of membrane"/>
    <property type="evidence" value="ECO:0007669"/>
    <property type="project" value="InterPro"/>
</dbReference>
<dbReference type="Gene3D" id="6.10.140.1990">
    <property type="match status" value="1"/>
</dbReference>
<feature type="chain" id="PRO_5016300513" evidence="4">
    <location>
        <begin position="26"/>
        <end position="548"/>
    </location>
</feature>
<feature type="domain" description="Multidrug resistance protein MdtA-like barrel-sandwich hybrid" evidence="5">
    <location>
        <begin position="78"/>
        <end position="286"/>
    </location>
</feature>
<evidence type="ECO:0000313" key="7">
    <source>
        <dbReference type="EMBL" id="PWS38231.1"/>
    </source>
</evidence>
<evidence type="ECO:0000256" key="3">
    <source>
        <dbReference type="SAM" id="Coils"/>
    </source>
</evidence>
<evidence type="ECO:0000256" key="2">
    <source>
        <dbReference type="ARBA" id="ARBA00023054"/>
    </source>
</evidence>
<feature type="domain" description="CusB-like beta-barrel" evidence="6">
    <location>
        <begin position="298"/>
        <end position="373"/>
    </location>
</feature>
<keyword evidence="8" id="KW-1185">Reference proteome</keyword>
<dbReference type="EMBL" id="QGNA01000001">
    <property type="protein sequence ID" value="PWS38231.1"/>
    <property type="molecule type" value="Genomic_DNA"/>
</dbReference>
<reference evidence="8" key="1">
    <citation type="submission" date="2018-05" db="EMBL/GenBank/DDBJ databases">
        <authorList>
            <person name="Du Z."/>
            <person name="Wang X."/>
        </authorList>
    </citation>
    <scope>NUCLEOTIDE SEQUENCE [LARGE SCALE GENOMIC DNA]</scope>
    <source>
        <strain evidence="8">CQN31</strain>
    </source>
</reference>
<dbReference type="RefSeq" id="WP_109868852.1">
    <property type="nucleotide sequence ID" value="NZ_QGNA01000001.1"/>
</dbReference>
<evidence type="ECO:0000313" key="8">
    <source>
        <dbReference type="Proteomes" id="UP000245765"/>
    </source>
</evidence>
<evidence type="ECO:0000259" key="6">
    <source>
        <dbReference type="Pfam" id="PF25954"/>
    </source>
</evidence>
<dbReference type="Gene3D" id="2.40.30.170">
    <property type="match status" value="1"/>
</dbReference>